<dbReference type="PROSITE" id="PS00584">
    <property type="entry name" value="PFKB_KINASES_2"/>
    <property type="match status" value="1"/>
</dbReference>
<dbReference type="CDD" id="cd01941">
    <property type="entry name" value="YeiC_kinase_like"/>
    <property type="match status" value="1"/>
</dbReference>
<evidence type="ECO:0000256" key="2">
    <source>
        <dbReference type="ARBA" id="ARBA00022777"/>
    </source>
</evidence>
<proteinExistence type="predicted"/>
<sequence>MNEKELAVLDLIRKNPYVSQQEMADILQIPRPTIANIISSLTRKGKIFGRAYVLADEKEVICIGGANIDRKFHLDGQTQLGTSNPASMTVSVGGVARNVAENLGRLDHRVRLLSVAGNDNDWEKIMQECGNFMDVTDVGLLYGHSTGSYSAVIDPEGELVIAMANMAVYDQLTPEYIESKMKLFANASMLVIDLNCPKDTVKAVKNIAQMNQIPLTIVPVSSPKMNRMPEDLTGVTWFICNKDEAEAYTGLTIQSDTDWRNVVIKLLEYGAENVVVTRGSSGVMAGSINDEPVYYKAFESSQIEDVTGAGDAFVSGLIHGYLTESTLEESVQMGLINASKTLECPTTVRPDLTKQQLLTDLEEYK</sequence>
<dbReference type="Gene3D" id="1.10.10.10">
    <property type="entry name" value="Winged helix-like DNA-binding domain superfamily/Winged helix DNA-binding domain"/>
    <property type="match status" value="1"/>
</dbReference>
<dbReference type="PANTHER" id="PTHR10584:SF166">
    <property type="entry name" value="RIBOKINASE"/>
    <property type="match status" value="1"/>
</dbReference>
<dbReference type="Pfam" id="PF00294">
    <property type="entry name" value="PfkB"/>
    <property type="match status" value="1"/>
</dbReference>
<reference evidence="4 5" key="1">
    <citation type="submission" date="2023-06" db="EMBL/GenBank/DDBJ databases">
        <title>Sporosarcina sp. nov., isolated from Korean traditional fermented seafood 'Jeotgal'.</title>
        <authorList>
            <person name="Yang A.I."/>
            <person name="Shin N.-R."/>
        </authorList>
    </citation>
    <scope>NUCLEOTIDE SEQUENCE [LARGE SCALE GENOMIC DNA]</scope>
    <source>
        <strain evidence="4 5">KCTC13119</strain>
    </source>
</reference>
<keyword evidence="1" id="KW-0808">Transferase</keyword>
<protein>
    <submittedName>
        <fullName evidence="4">Winged helix-turn-helix transcriptional regulator</fullName>
    </submittedName>
</protein>
<dbReference type="SUPFAM" id="SSF53613">
    <property type="entry name" value="Ribokinase-like"/>
    <property type="match status" value="1"/>
</dbReference>
<dbReference type="SUPFAM" id="SSF46785">
    <property type="entry name" value="Winged helix' DNA-binding domain"/>
    <property type="match status" value="1"/>
</dbReference>
<dbReference type="Gene3D" id="3.40.1190.20">
    <property type="match status" value="1"/>
</dbReference>
<gene>
    <name evidence="4" type="ORF">QT711_00695</name>
</gene>
<dbReference type="InterPro" id="IPR036388">
    <property type="entry name" value="WH-like_DNA-bd_sf"/>
</dbReference>
<dbReference type="InterPro" id="IPR011611">
    <property type="entry name" value="PfkB_dom"/>
</dbReference>
<evidence type="ECO:0000256" key="1">
    <source>
        <dbReference type="ARBA" id="ARBA00022679"/>
    </source>
</evidence>
<dbReference type="InterPro" id="IPR036390">
    <property type="entry name" value="WH_DNA-bd_sf"/>
</dbReference>
<dbReference type="RefSeq" id="WP_317941569.1">
    <property type="nucleotide sequence ID" value="NZ_JAUBDI010000001.1"/>
</dbReference>
<dbReference type="Proteomes" id="UP001282284">
    <property type="component" value="Unassembled WGS sequence"/>
</dbReference>
<evidence type="ECO:0000259" key="3">
    <source>
        <dbReference type="Pfam" id="PF00294"/>
    </source>
</evidence>
<dbReference type="EMBL" id="JAUBDI010000001">
    <property type="protein sequence ID" value="MDW0111681.1"/>
    <property type="molecule type" value="Genomic_DNA"/>
</dbReference>
<evidence type="ECO:0000313" key="5">
    <source>
        <dbReference type="Proteomes" id="UP001282284"/>
    </source>
</evidence>
<feature type="domain" description="Carbohydrate kinase PfkB" evidence="3">
    <location>
        <begin position="58"/>
        <end position="349"/>
    </location>
</feature>
<organism evidence="4 5">
    <name type="scientific">Sporosarcina saromensis</name>
    <dbReference type="NCBI Taxonomy" id="359365"/>
    <lineage>
        <taxon>Bacteria</taxon>
        <taxon>Bacillati</taxon>
        <taxon>Bacillota</taxon>
        <taxon>Bacilli</taxon>
        <taxon>Bacillales</taxon>
        <taxon>Caryophanaceae</taxon>
        <taxon>Sporosarcina</taxon>
    </lineage>
</organism>
<name>A0ABU4G3Y7_9BACL</name>
<evidence type="ECO:0000313" key="4">
    <source>
        <dbReference type="EMBL" id="MDW0111681.1"/>
    </source>
</evidence>
<dbReference type="Pfam" id="PF13412">
    <property type="entry name" value="HTH_24"/>
    <property type="match status" value="1"/>
</dbReference>
<dbReference type="InterPro" id="IPR029056">
    <property type="entry name" value="Ribokinase-like"/>
</dbReference>
<keyword evidence="5" id="KW-1185">Reference proteome</keyword>
<keyword evidence="2" id="KW-0418">Kinase</keyword>
<dbReference type="PANTHER" id="PTHR10584">
    <property type="entry name" value="SUGAR KINASE"/>
    <property type="match status" value="1"/>
</dbReference>
<dbReference type="InterPro" id="IPR002173">
    <property type="entry name" value="Carboh/pur_kinase_PfkB_CS"/>
</dbReference>
<accession>A0ABU4G3Y7</accession>
<comment type="caution">
    <text evidence="4">The sequence shown here is derived from an EMBL/GenBank/DDBJ whole genome shotgun (WGS) entry which is preliminary data.</text>
</comment>